<evidence type="ECO:0000256" key="3">
    <source>
        <dbReference type="ARBA" id="ARBA00022729"/>
    </source>
</evidence>
<dbReference type="InterPro" id="IPR032799">
    <property type="entry name" value="TAXi_C"/>
</dbReference>
<evidence type="ECO:0000256" key="6">
    <source>
        <dbReference type="ARBA" id="ARBA00023157"/>
    </source>
</evidence>
<reference evidence="11" key="1">
    <citation type="journal article" date="2023" name="Plant J.">
        <title>Genome sequences and population genomics provide insights into the demographic history, inbreeding, and mutation load of two 'living fossil' tree species of Dipteronia.</title>
        <authorList>
            <person name="Feng Y."/>
            <person name="Comes H.P."/>
            <person name="Chen J."/>
            <person name="Zhu S."/>
            <person name="Lu R."/>
            <person name="Zhang X."/>
            <person name="Li P."/>
            <person name="Qiu J."/>
            <person name="Olsen K.M."/>
            <person name="Qiu Y."/>
        </authorList>
    </citation>
    <scope>NUCLEOTIDE SEQUENCE</scope>
    <source>
        <strain evidence="11">NBL</strain>
    </source>
</reference>
<dbReference type="AlphaFoldDB" id="A0AAE0ABF1"/>
<dbReference type="GO" id="GO:0006508">
    <property type="term" value="P:proteolysis"/>
    <property type="evidence" value="ECO:0007669"/>
    <property type="project" value="UniProtKB-KW"/>
</dbReference>
<evidence type="ECO:0000256" key="4">
    <source>
        <dbReference type="ARBA" id="ARBA00022750"/>
    </source>
</evidence>
<sequence length="492" mass="52497">MAKISFFFLGFVLSVVYIVFASSWCYAFHGRETAETSHDDHHFTHTIKFTTLLPSTVCDSSSKANERKSSLKVVHKHGPCFQLNRDNKAKSSISHAEILRLDQSRVDSIHSRLSSKKQSGSRGGDIKETDASVNIPAKDGSVVGSGNYIVTVGLGTPKKELSLIFDTGSDLTWTQCQPCLGSCYEQTEPIFDPKLSETYTNISCSSSSCDLLKSGTGNSPSCDSSTCVYAIGYGDNSFSVGFFVTETLSLTPTDVFPKFLFGCGQNNQGLFGGAAGLIGLGRDQISLVSQTSQKYDKIFSYCLPSSSSSTGHLTLGNGGGSVSNSVKFTPLSTMSQRPSLYGLDVTGISVGGQKLSIPSSVFSSSGTIIDSGTIITRLPPTAYSSLKSAFQQQMSQYPTAPPLSILDTCYDFSKYENVTFPTISFSFNGGTEVEIDETGVFYASEVTQVCLAFAPNDNDGDVAIFGNVQQKTLEVVYDVAGGRVGFAPGGCS</sequence>
<dbReference type="PRINTS" id="PR00792">
    <property type="entry name" value="PEPSIN"/>
</dbReference>
<dbReference type="InterPro" id="IPR001461">
    <property type="entry name" value="Aspartic_peptidase_A1"/>
</dbReference>
<feature type="signal peptide" evidence="9">
    <location>
        <begin position="1"/>
        <end position="21"/>
    </location>
</feature>
<dbReference type="FunFam" id="2.40.70.10:FF:000013">
    <property type="entry name" value="Aspartyl protease AED1"/>
    <property type="match status" value="1"/>
</dbReference>
<dbReference type="InterPro" id="IPR033121">
    <property type="entry name" value="PEPTIDASE_A1"/>
</dbReference>
<dbReference type="SUPFAM" id="SSF50630">
    <property type="entry name" value="Acid proteases"/>
    <property type="match status" value="1"/>
</dbReference>
<evidence type="ECO:0000313" key="11">
    <source>
        <dbReference type="EMBL" id="KAK3210674.1"/>
    </source>
</evidence>
<evidence type="ECO:0000256" key="2">
    <source>
        <dbReference type="ARBA" id="ARBA00022670"/>
    </source>
</evidence>
<dbReference type="InterPro" id="IPR032861">
    <property type="entry name" value="TAXi_N"/>
</dbReference>
<dbReference type="Pfam" id="PF14543">
    <property type="entry name" value="TAXi_N"/>
    <property type="match status" value="1"/>
</dbReference>
<keyword evidence="6" id="KW-1015">Disulfide bond</keyword>
<keyword evidence="5" id="KW-0378">Hydrolase</keyword>
<evidence type="ECO:0000256" key="5">
    <source>
        <dbReference type="ARBA" id="ARBA00022801"/>
    </source>
</evidence>
<proteinExistence type="inferred from homology"/>
<dbReference type="FunFam" id="2.40.70.10:FF:000021">
    <property type="entry name" value="Aspartyl protease AED1"/>
    <property type="match status" value="1"/>
</dbReference>
<comment type="caution">
    <text evidence="11">The sequence shown here is derived from an EMBL/GenBank/DDBJ whole genome shotgun (WGS) entry which is preliminary data.</text>
</comment>
<protein>
    <recommendedName>
        <fullName evidence="10">Peptidase A1 domain-containing protein</fullName>
    </recommendedName>
</protein>
<dbReference type="Pfam" id="PF14541">
    <property type="entry name" value="TAXi_C"/>
    <property type="match status" value="1"/>
</dbReference>
<organism evidence="11 12">
    <name type="scientific">Dipteronia sinensis</name>
    <dbReference type="NCBI Taxonomy" id="43782"/>
    <lineage>
        <taxon>Eukaryota</taxon>
        <taxon>Viridiplantae</taxon>
        <taxon>Streptophyta</taxon>
        <taxon>Embryophyta</taxon>
        <taxon>Tracheophyta</taxon>
        <taxon>Spermatophyta</taxon>
        <taxon>Magnoliopsida</taxon>
        <taxon>eudicotyledons</taxon>
        <taxon>Gunneridae</taxon>
        <taxon>Pentapetalae</taxon>
        <taxon>rosids</taxon>
        <taxon>malvids</taxon>
        <taxon>Sapindales</taxon>
        <taxon>Sapindaceae</taxon>
        <taxon>Hippocastanoideae</taxon>
        <taxon>Acereae</taxon>
        <taxon>Dipteronia</taxon>
    </lineage>
</organism>
<dbReference type="Gene3D" id="2.40.70.10">
    <property type="entry name" value="Acid Proteases"/>
    <property type="match status" value="2"/>
</dbReference>
<keyword evidence="2" id="KW-0645">Protease</keyword>
<dbReference type="PANTHER" id="PTHR13683:SF750">
    <property type="entry name" value="ASPARTYL PROTEASE AED1"/>
    <property type="match status" value="1"/>
</dbReference>
<keyword evidence="12" id="KW-1185">Reference proteome</keyword>
<feature type="region of interest" description="Disordered" evidence="8">
    <location>
        <begin position="111"/>
        <end position="131"/>
    </location>
</feature>
<keyword evidence="3 9" id="KW-0732">Signal</keyword>
<comment type="similarity">
    <text evidence="1">Belongs to the peptidase A1 family.</text>
</comment>
<evidence type="ECO:0000313" key="12">
    <source>
        <dbReference type="Proteomes" id="UP001281410"/>
    </source>
</evidence>
<evidence type="ECO:0000256" key="7">
    <source>
        <dbReference type="PIRSR" id="PIRSR601461-1"/>
    </source>
</evidence>
<dbReference type="EMBL" id="JANJYJ010000005">
    <property type="protein sequence ID" value="KAK3210674.1"/>
    <property type="molecule type" value="Genomic_DNA"/>
</dbReference>
<evidence type="ECO:0000259" key="10">
    <source>
        <dbReference type="PROSITE" id="PS51767"/>
    </source>
</evidence>
<feature type="chain" id="PRO_5042174910" description="Peptidase A1 domain-containing protein" evidence="9">
    <location>
        <begin position="22"/>
        <end position="492"/>
    </location>
</feature>
<feature type="active site" evidence="7">
    <location>
        <position position="370"/>
    </location>
</feature>
<dbReference type="PROSITE" id="PS51767">
    <property type="entry name" value="PEPTIDASE_A1"/>
    <property type="match status" value="1"/>
</dbReference>
<evidence type="ECO:0000256" key="8">
    <source>
        <dbReference type="SAM" id="MobiDB-lite"/>
    </source>
</evidence>
<accession>A0AAE0ABF1</accession>
<gene>
    <name evidence="11" type="ORF">Dsin_015380</name>
</gene>
<evidence type="ECO:0000256" key="1">
    <source>
        <dbReference type="ARBA" id="ARBA00007447"/>
    </source>
</evidence>
<dbReference type="Proteomes" id="UP001281410">
    <property type="component" value="Unassembled WGS sequence"/>
</dbReference>
<evidence type="ECO:0000256" key="9">
    <source>
        <dbReference type="SAM" id="SignalP"/>
    </source>
</evidence>
<name>A0AAE0ABF1_9ROSI</name>
<feature type="active site" evidence="7">
    <location>
        <position position="166"/>
    </location>
</feature>
<dbReference type="InterPro" id="IPR033873">
    <property type="entry name" value="CND41-like"/>
</dbReference>
<dbReference type="GO" id="GO:0004190">
    <property type="term" value="F:aspartic-type endopeptidase activity"/>
    <property type="evidence" value="ECO:0007669"/>
    <property type="project" value="UniProtKB-KW"/>
</dbReference>
<dbReference type="CDD" id="cd05472">
    <property type="entry name" value="cnd41_like"/>
    <property type="match status" value="1"/>
</dbReference>
<dbReference type="PANTHER" id="PTHR13683">
    <property type="entry name" value="ASPARTYL PROTEASES"/>
    <property type="match status" value="1"/>
</dbReference>
<feature type="domain" description="Peptidase A1" evidence="10">
    <location>
        <begin position="148"/>
        <end position="487"/>
    </location>
</feature>
<keyword evidence="4" id="KW-0064">Aspartyl protease</keyword>
<dbReference type="InterPro" id="IPR021109">
    <property type="entry name" value="Peptidase_aspartic_dom_sf"/>
</dbReference>